<dbReference type="EMBL" id="BLAL01000274">
    <property type="protein sequence ID" value="GES98560.1"/>
    <property type="molecule type" value="Genomic_DNA"/>
</dbReference>
<dbReference type="OrthoDB" id="2426174at2759"/>
<reference evidence="1" key="1">
    <citation type="submission" date="2019-10" db="EMBL/GenBank/DDBJ databases">
        <title>Conservation and host-specific expression of non-tandemly repeated heterogenous ribosome RNA gene in arbuscular mycorrhizal fungi.</title>
        <authorList>
            <person name="Maeda T."/>
            <person name="Kobayashi Y."/>
            <person name="Nakagawa T."/>
            <person name="Ezawa T."/>
            <person name="Yamaguchi K."/>
            <person name="Bino T."/>
            <person name="Nishimoto Y."/>
            <person name="Shigenobu S."/>
            <person name="Kawaguchi M."/>
        </authorList>
    </citation>
    <scope>NUCLEOTIDE SEQUENCE</scope>
    <source>
        <strain evidence="1">HR1</strain>
    </source>
</reference>
<gene>
    <name evidence="1" type="ORF">RCL2_002510000</name>
</gene>
<protein>
    <submittedName>
        <fullName evidence="1">Uncharacterized protein</fullName>
    </submittedName>
</protein>
<comment type="caution">
    <text evidence="1">The sequence shown here is derived from an EMBL/GenBank/DDBJ whole genome shotgun (WGS) entry which is preliminary data.</text>
</comment>
<dbReference type="AlphaFoldDB" id="A0A8H3M5S4"/>
<sequence>MMKMLIIKINMMIKLAESYLKKYAKQQKFYFCKRKRIADLIDNVITSHRTYECLHAYIHEAQKVILEENRRNRDSKMIGYP</sequence>
<dbReference type="Proteomes" id="UP000615446">
    <property type="component" value="Unassembled WGS sequence"/>
</dbReference>
<proteinExistence type="predicted"/>
<name>A0A8H3M5S4_9GLOM</name>
<evidence type="ECO:0000313" key="1">
    <source>
        <dbReference type="EMBL" id="GES98560.1"/>
    </source>
</evidence>
<organism evidence="1 2">
    <name type="scientific">Rhizophagus clarus</name>
    <dbReference type="NCBI Taxonomy" id="94130"/>
    <lineage>
        <taxon>Eukaryota</taxon>
        <taxon>Fungi</taxon>
        <taxon>Fungi incertae sedis</taxon>
        <taxon>Mucoromycota</taxon>
        <taxon>Glomeromycotina</taxon>
        <taxon>Glomeromycetes</taxon>
        <taxon>Glomerales</taxon>
        <taxon>Glomeraceae</taxon>
        <taxon>Rhizophagus</taxon>
    </lineage>
</organism>
<evidence type="ECO:0000313" key="2">
    <source>
        <dbReference type="Proteomes" id="UP000615446"/>
    </source>
</evidence>
<accession>A0A8H3M5S4</accession>